<evidence type="ECO:0008006" key="3">
    <source>
        <dbReference type="Google" id="ProtNLM"/>
    </source>
</evidence>
<organism evidence="1 2">
    <name type="scientific">Ruegeria marisflavi</name>
    <dbReference type="NCBI Taxonomy" id="2984152"/>
    <lineage>
        <taxon>Bacteria</taxon>
        <taxon>Pseudomonadati</taxon>
        <taxon>Pseudomonadota</taxon>
        <taxon>Alphaproteobacteria</taxon>
        <taxon>Rhodobacterales</taxon>
        <taxon>Roseobacteraceae</taxon>
        <taxon>Ruegeria</taxon>
    </lineage>
</organism>
<dbReference type="RefSeq" id="WP_263390188.1">
    <property type="nucleotide sequence ID" value="NZ_JAOVQN010000034.1"/>
</dbReference>
<dbReference type="EMBL" id="JAOVQN010000034">
    <property type="protein sequence ID" value="MCU9840316.1"/>
    <property type="molecule type" value="Genomic_DNA"/>
</dbReference>
<evidence type="ECO:0000313" key="2">
    <source>
        <dbReference type="Proteomes" id="UP001321014"/>
    </source>
</evidence>
<reference evidence="1 2" key="1">
    <citation type="submission" date="2022-10" db="EMBL/GenBank/DDBJ databases">
        <title>Ruegeria sp. nov., isolated from ocean surface water.</title>
        <authorList>
            <person name="He W."/>
            <person name="Wang L."/>
            <person name="Zhang D.-F."/>
        </authorList>
    </citation>
    <scope>NUCLEOTIDE SEQUENCE [LARGE SCALE GENOMIC DNA]</scope>
    <source>
        <strain evidence="1 2">WL0004</strain>
    </source>
</reference>
<comment type="caution">
    <text evidence="1">The sequence shown here is derived from an EMBL/GenBank/DDBJ whole genome shotgun (WGS) entry which is preliminary data.</text>
</comment>
<gene>
    <name evidence="1" type="ORF">OEZ49_21395</name>
</gene>
<protein>
    <recommendedName>
        <fullName evidence="3">YCII-related domain-containing protein</fullName>
    </recommendedName>
</protein>
<accession>A0ABT2WWQ1</accession>
<keyword evidence="2" id="KW-1185">Reference proteome</keyword>
<sequence>MEGFDIDDPQALAQMLCLTDHTGGTFRSAANAEELGAALTAGGMVEVTSTGPDDHGDYLIAGPFGANDASYLHRQG</sequence>
<name>A0ABT2WWQ1_9RHOB</name>
<dbReference type="Proteomes" id="UP001321014">
    <property type="component" value="Unassembled WGS sequence"/>
</dbReference>
<evidence type="ECO:0000313" key="1">
    <source>
        <dbReference type="EMBL" id="MCU9840316.1"/>
    </source>
</evidence>
<proteinExistence type="predicted"/>